<protein>
    <submittedName>
        <fullName evidence="10">Polar amino acid transport system permease protein</fullName>
    </submittedName>
</protein>
<dbReference type="CDD" id="cd06261">
    <property type="entry name" value="TM_PBP2"/>
    <property type="match status" value="1"/>
</dbReference>
<dbReference type="PROSITE" id="PS50928">
    <property type="entry name" value="ABC_TM1"/>
    <property type="match status" value="1"/>
</dbReference>
<name>A0ABS2T0C7_9BACI</name>
<keyword evidence="3" id="KW-1003">Cell membrane</keyword>
<dbReference type="Pfam" id="PF00528">
    <property type="entry name" value="BPD_transp_1"/>
    <property type="match status" value="1"/>
</dbReference>
<keyword evidence="2 8" id="KW-0813">Transport</keyword>
<dbReference type="NCBIfam" id="TIGR01726">
    <property type="entry name" value="HEQRo_perm_3TM"/>
    <property type="match status" value="1"/>
</dbReference>
<proteinExistence type="inferred from homology"/>
<comment type="caution">
    <text evidence="10">The sequence shown here is derived from an EMBL/GenBank/DDBJ whole genome shotgun (WGS) entry which is preliminary data.</text>
</comment>
<dbReference type="InterPro" id="IPR000515">
    <property type="entry name" value="MetI-like"/>
</dbReference>
<feature type="transmembrane region" description="Helical" evidence="8">
    <location>
        <begin position="190"/>
        <end position="209"/>
    </location>
</feature>
<feature type="transmembrane region" description="Helical" evidence="8">
    <location>
        <begin position="12"/>
        <end position="39"/>
    </location>
</feature>
<feature type="domain" description="ABC transmembrane type-1" evidence="9">
    <location>
        <begin position="16"/>
        <end position="209"/>
    </location>
</feature>
<gene>
    <name evidence="10" type="ORF">JOC54_004535</name>
</gene>
<evidence type="ECO:0000259" key="9">
    <source>
        <dbReference type="PROSITE" id="PS50928"/>
    </source>
</evidence>
<evidence type="ECO:0000256" key="6">
    <source>
        <dbReference type="ARBA" id="ARBA00022989"/>
    </source>
</evidence>
<dbReference type="InterPro" id="IPR010065">
    <property type="entry name" value="AA_ABC_transptr_permease_3TM"/>
</dbReference>
<dbReference type="InterPro" id="IPR014342">
    <property type="entry name" value="Ectoine_EhuC"/>
</dbReference>
<accession>A0ABS2T0C7</accession>
<dbReference type="PANTHER" id="PTHR30614">
    <property type="entry name" value="MEMBRANE COMPONENT OF AMINO ACID ABC TRANSPORTER"/>
    <property type="match status" value="1"/>
</dbReference>
<dbReference type="NCBIfam" id="TIGR03004">
    <property type="entry name" value="ectoine_ehuC"/>
    <property type="match status" value="1"/>
</dbReference>
<sequence length="223" mass="24437">MFNNINTFVPFIYNGLLITIQVFLIGALIAYSIAIIAGLMRTSSNLFIRGVATLFVELFRGTSLLVQMFFFVYALPTLLPAVDLPLLFAGALAVGLNYGAYASEVVRGAVLSIHVGQTEAAISLNMSKWQRLKLVILPQAVRLMLPGFGNNAIELLKGTSLVYFIGLADITFQANVLRGGNNALSDQVEIYTYLLFSYFLLALPLIFLARWLEKRASKGVSTS</sequence>
<dbReference type="Proteomes" id="UP001179280">
    <property type="component" value="Unassembled WGS sequence"/>
</dbReference>
<dbReference type="SUPFAM" id="SSF161098">
    <property type="entry name" value="MetI-like"/>
    <property type="match status" value="1"/>
</dbReference>
<evidence type="ECO:0000256" key="5">
    <source>
        <dbReference type="ARBA" id="ARBA00022970"/>
    </source>
</evidence>
<evidence type="ECO:0000313" key="10">
    <source>
        <dbReference type="EMBL" id="MBM7841234.1"/>
    </source>
</evidence>
<dbReference type="Gene3D" id="1.10.3720.10">
    <property type="entry name" value="MetI-like"/>
    <property type="match status" value="1"/>
</dbReference>
<dbReference type="InterPro" id="IPR035906">
    <property type="entry name" value="MetI-like_sf"/>
</dbReference>
<evidence type="ECO:0000256" key="7">
    <source>
        <dbReference type="ARBA" id="ARBA00023136"/>
    </source>
</evidence>
<evidence type="ECO:0000256" key="2">
    <source>
        <dbReference type="ARBA" id="ARBA00022448"/>
    </source>
</evidence>
<keyword evidence="4 8" id="KW-0812">Transmembrane</keyword>
<dbReference type="PANTHER" id="PTHR30614:SF0">
    <property type="entry name" value="L-CYSTINE TRANSPORT SYSTEM PERMEASE PROTEIN TCYL"/>
    <property type="match status" value="1"/>
</dbReference>
<keyword evidence="6 8" id="KW-1133">Transmembrane helix</keyword>
<evidence type="ECO:0000313" key="11">
    <source>
        <dbReference type="Proteomes" id="UP001179280"/>
    </source>
</evidence>
<dbReference type="EMBL" id="JAFBCV010000025">
    <property type="protein sequence ID" value="MBM7841234.1"/>
    <property type="molecule type" value="Genomic_DNA"/>
</dbReference>
<reference evidence="10" key="1">
    <citation type="submission" date="2021-01" db="EMBL/GenBank/DDBJ databases">
        <title>Genomic Encyclopedia of Type Strains, Phase IV (KMG-IV): sequencing the most valuable type-strain genomes for metagenomic binning, comparative biology and taxonomic classification.</title>
        <authorList>
            <person name="Goeker M."/>
        </authorList>
    </citation>
    <scope>NUCLEOTIDE SEQUENCE</scope>
    <source>
        <strain evidence="10">DSM 21943</strain>
    </source>
</reference>
<evidence type="ECO:0000256" key="4">
    <source>
        <dbReference type="ARBA" id="ARBA00022692"/>
    </source>
</evidence>
<dbReference type="InterPro" id="IPR043429">
    <property type="entry name" value="ArtM/GltK/GlnP/TcyL/YhdX-like"/>
</dbReference>
<keyword evidence="5" id="KW-0029">Amino-acid transport</keyword>
<organism evidence="10 11">
    <name type="scientific">Shouchella xiaoxiensis</name>
    <dbReference type="NCBI Taxonomy" id="766895"/>
    <lineage>
        <taxon>Bacteria</taxon>
        <taxon>Bacillati</taxon>
        <taxon>Bacillota</taxon>
        <taxon>Bacilli</taxon>
        <taxon>Bacillales</taxon>
        <taxon>Bacillaceae</taxon>
        <taxon>Shouchella</taxon>
    </lineage>
</organism>
<comment type="similarity">
    <text evidence="8">Belongs to the binding-protein-dependent transport system permease family.</text>
</comment>
<evidence type="ECO:0000256" key="1">
    <source>
        <dbReference type="ARBA" id="ARBA00004651"/>
    </source>
</evidence>
<evidence type="ECO:0000256" key="8">
    <source>
        <dbReference type="RuleBase" id="RU363032"/>
    </source>
</evidence>
<keyword evidence="11" id="KW-1185">Reference proteome</keyword>
<evidence type="ECO:0000256" key="3">
    <source>
        <dbReference type="ARBA" id="ARBA00022475"/>
    </source>
</evidence>
<dbReference type="RefSeq" id="WP_035441140.1">
    <property type="nucleotide sequence ID" value="NZ_JAFBCV010000025.1"/>
</dbReference>
<keyword evidence="7 8" id="KW-0472">Membrane</keyword>
<comment type="subcellular location">
    <subcellularLocation>
        <location evidence="1 8">Cell membrane</location>
        <topology evidence="1 8">Multi-pass membrane protein</topology>
    </subcellularLocation>
</comment>